<keyword evidence="4" id="KW-1185">Reference proteome</keyword>
<sequence length="172" mass="17796">MAPLALAAALAAVTSACSQRVVPPPTPAPSPRPSPAPAPLPQQQRPTSTDWRDMPITPGNWTAGTESGQPVARFAGGQFVLRCDRAAGTVTLQRAGAATGPEPMTVTTSSGFRTLSAAPLAAGGIGIALGVRDPLLDMMAFSRGRFAIEAPNLAPLYVPSWPEVSRVIEDCR</sequence>
<dbReference type="EMBL" id="JBBHJZ010000001">
    <property type="protein sequence ID" value="MEJ5976555.1"/>
    <property type="molecule type" value="Genomic_DNA"/>
</dbReference>
<organism evidence="3 4">
    <name type="scientific">Novosphingobium anseongense</name>
    <dbReference type="NCBI Taxonomy" id="3133436"/>
    <lineage>
        <taxon>Bacteria</taxon>
        <taxon>Pseudomonadati</taxon>
        <taxon>Pseudomonadota</taxon>
        <taxon>Alphaproteobacteria</taxon>
        <taxon>Sphingomonadales</taxon>
        <taxon>Sphingomonadaceae</taxon>
        <taxon>Novosphingobium</taxon>
    </lineage>
</organism>
<reference evidence="3 4" key="1">
    <citation type="submission" date="2024-03" db="EMBL/GenBank/DDBJ databases">
        <authorList>
            <person name="Jo J.-H."/>
        </authorList>
    </citation>
    <scope>NUCLEOTIDE SEQUENCE [LARGE SCALE GENOMIC DNA]</scope>
    <source>
        <strain evidence="3 4">PS1R-30</strain>
    </source>
</reference>
<evidence type="ECO:0008006" key="5">
    <source>
        <dbReference type="Google" id="ProtNLM"/>
    </source>
</evidence>
<comment type="caution">
    <text evidence="3">The sequence shown here is derived from an EMBL/GenBank/DDBJ whole genome shotgun (WGS) entry which is preliminary data.</text>
</comment>
<dbReference type="Proteomes" id="UP001361239">
    <property type="component" value="Unassembled WGS sequence"/>
</dbReference>
<feature type="signal peptide" evidence="2">
    <location>
        <begin position="1"/>
        <end position="18"/>
    </location>
</feature>
<evidence type="ECO:0000256" key="1">
    <source>
        <dbReference type="SAM" id="MobiDB-lite"/>
    </source>
</evidence>
<proteinExistence type="predicted"/>
<feature type="compositionally biased region" description="Pro residues" evidence="1">
    <location>
        <begin position="22"/>
        <end position="40"/>
    </location>
</feature>
<protein>
    <recommendedName>
        <fullName evidence="5">Lipoprotein</fullName>
    </recommendedName>
</protein>
<dbReference type="RefSeq" id="WP_339586462.1">
    <property type="nucleotide sequence ID" value="NZ_JBBHJZ010000001.1"/>
</dbReference>
<evidence type="ECO:0000313" key="3">
    <source>
        <dbReference type="EMBL" id="MEJ5976555.1"/>
    </source>
</evidence>
<feature type="region of interest" description="Disordered" evidence="1">
    <location>
        <begin position="18"/>
        <end position="54"/>
    </location>
</feature>
<accession>A0ABU8RTX8</accession>
<feature type="chain" id="PRO_5047456875" description="Lipoprotein" evidence="2">
    <location>
        <begin position="19"/>
        <end position="172"/>
    </location>
</feature>
<gene>
    <name evidence="3" type="ORF">WG901_07910</name>
</gene>
<name>A0ABU8RTX8_9SPHN</name>
<keyword evidence="2" id="KW-0732">Signal</keyword>
<evidence type="ECO:0000313" key="4">
    <source>
        <dbReference type="Proteomes" id="UP001361239"/>
    </source>
</evidence>
<evidence type="ECO:0000256" key="2">
    <source>
        <dbReference type="SAM" id="SignalP"/>
    </source>
</evidence>